<dbReference type="eggNOG" id="COG3386">
    <property type="taxonomic scope" value="Bacteria"/>
</dbReference>
<protein>
    <recommendedName>
        <fullName evidence="2">PKD-like domain-containing protein</fullName>
    </recommendedName>
</protein>
<reference evidence="3 4" key="1">
    <citation type="submission" date="2014-09" db="EMBL/GenBank/DDBJ databases">
        <title>Sporocytophaga myxococcoides PG-01 genome sequencing.</title>
        <authorList>
            <person name="Liu L."/>
            <person name="Gao P.J."/>
            <person name="Chen G.J."/>
            <person name="Wang L.S."/>
        </authorList>
    </citation>
    <scope>NUCLEOTIDE SEQUENCE [LARGE SCALE GENOMIC DNA]</scope>
    <source>
        <strain evidence="3 4">PG-01</strain>
    </source>
</reference>
<feature type="chain" id="PRO_5001937106" description="PKD-like domain-containing protein" evidence="1">
    <location>
        <begin position="20"/>
        <end position="704"/>
    </location>
</feature>
<keyword evidence="4" id="KW-1185">Reference proteome</keyword>
<evidence type="ECO:0000259" key="2">
    <source>
        <dbReference type="Pfam" id="PF19408"/>
    </source>
</evidence>
<dbReference type="Pfam" id="PF13585">
    <property type="entry name" value="CHU_C"/>
    <property type="match status" value="1"/>
</dbReference>
<dbReference type="OrthoDB" id="1488158at2"/>
<dbReference type="InterPro" id="IPR045829">
    <property type="entry name" value="PKD_6"/>
</dbReference>
<proteinExistence type="predicted"/>
<dbReference type="AlphaFoldDB" id="A0A098L8S2"/>
<dbReference type="Pfam" id="PF19408">
    <property type="entry name" value="PKD_6"/>
    <property type="match status" value="1"/>
</dbReference>
<evidence type="ECO:0000256" key="1">
    <source>
        <dbReference type="SAM" id="SignalP"/>
    </source>
</evidence>
<accession>A0A098L8S2</accession>
<dbReference type="Proteomes" id="UP000030185">
    <property type="component" value="Unassembled WGS sequence"/>
</dbReference>
<name>A0A098L8S2_9BACT</name>
<evidence type="ECO:0000313" key="4">
    <source>
        <dbReference type="Proteomes" id="UP000030185"/>
    </source>
</evidence>
<keyword evidence="1" id="KW-0732">Signal</keyword>
<organism evidence="3 4">
    <name type="scientific">Sporocytophaga myxococcoides</name>
    <dbReference type="NCBI Taxonomy" id="153721"/>
    <lineage>
        <taxon>Bacteria</taxon>
        <taxon>Pseudomonadati</taxon>
        <taxon>Bacteroidota</taxon>
        <taxon>Cytophagia</taxon>
        <taxon>Cytophagales</taxon>
        <taxon>Cytophagaceae</taxon>
        <taxon>Sporocytophaga</taxon>
    </lineage>
</organism>
<comment type="caution">
    <text evidence="3">The sequence shown here is derived from an EMBL/GenBank/DDBJ whole genome shotgun (WGS) entry which is preliminary data.</text>
</comment>
<dbReference type="EMBL" id="BBLT01000001">
    <property type="protein sequence ID" value="GAL82932.1"/>
    <property type="molecule type" value="Genomic_DNA"/>
</dbReference>
<feature type="signal peptide" evidence="1">
    <location>
        <begin position="1"/>
        <end position="19"/>
    </location>
</feature>
<sequence length="704" mass="75747">MKNLLFILAGLFITANALGQCLQVNVGVVIAQEVDPCKGPVILDANVTGATYLWSTGETTKQITVTQTDTFTVIVDKAGCTGVDTVPVIFLENPIVYLGADPLPRCGGCITLDVGDQGGAKIIWSTGDSSQVVKFCDIGNNKVWAKVTNDLGCSVSDTVEVSVKPGYDIDLGSSDTIVCADSITISPRSSFGGTFKWSNGQSDTSIVVKQSGIYYIDIFNIPGCSPSDTVSDTISVKLGSTPIVDLGTDPDIKCGGCVLLDAGTFSDAKYWWSTGDTTSSIYYCKTGFTSVCAKVTTSEGCFDIDTIKINIKQGYDPSLGEDVTLCGDSLIIRTADIGRKIIWNTGDTSDSIIVKSSGVYYVSITDIPGCNPADTTSDTISITLNKLPIVNLGPDPDKKCTGCFSLDAGALAGGTYQWSTGETSQQISYCKPGENNVWAKVTDSNSCSTSDTVILFIRDDLGDILGKDTTLCGQEVTLKSPVLQGDYVWSTGETTPEITVHESGFYTVKVFNVNDCLPEDTLTDTLEVSFVEVLANPTSIIDLSSACGKLEFMINPVPGASSYEWKVPDGWKILSGQGTNLVELESNEMKQGTITVKANNSMANCASGEASIESNEAIYSVHVPNTFSPNSDGINDLWVLRNIEYFPDNELVVLNRWGNEVYKKRGYRNTWDGSSLNEGTYYFKLKIRFCNTEKTIVNYLTIVR</sequence>
<gene>
    <name evidence="3" type="ORF">MYP_158</name>
</gene>
<dbReference type="NCBIfam" id="TIGR04131">
    <property type="entry name" value="Bac_Flav_CTERM"/>
    <property type="match status" value="1"/>
</dbReference>
<feature type="domain" description="PKD-like" evidence="2">
    <location>
        <begin position="535"/>
        <end position="610"/>
    </location>
</feature>
<evidence type="ECO:0000313" key="3">
    <source>
        <dbReference type="EMBL" id="GAL82932.1"/>
    </source>
</evidence>
<dbReference type="STRING" id="153721.MYP_158"/>
<dbReference type="RefSeq" id="WP_045457128.1">
    <property type="nucleotide sequence ID" value="NZ_BBLT01000001.1"/>
</dbReference>
<dbReference type="InterPro" id="IPR026341">
    <property type="entry name" value="T9SS_type_B"/>
</dbReference>